<dbReference type="GO" id="GO:0003677">
    <property type="term" value="F:DNA binding"/>
    <property type="evidence" value="ECO:0007669"/>
    <property type="project" value="InterPro"/>
</dbReference>
<comment type="caution">
    <text evidence="2">The sequence shown here is derived from an EMBL/GenBank/DDBJ whole genome shotgun (WGS) entry which is preliminary data.</text>
</comment>
<name>A0A1F7RTK6_9BACT</name>
<feature type="domain" description="Transposase IS4-like" evidence="1">
    <location>
        <begin position="2"/>
        <end position="125"/>
    </location>
</feature>
<proteinExistence type="predicted"/>
<evidence type="ECO:0000313" key="3">
    <source>
        <dbReference type="Proteomes" id="UP000179266"/>
    </source>
</evidence>
<dbReference type="Pfam" id="PF01609">
    <property type="entry name" value="DDE_Tnp_1"/>
    <property type="match status" value="1"/>
</dbReference>
<protein>
    <recommendedName>
        <fullName evidence="1">Transposase IS4-like domain-containing protein</fullName>
    </recommendedName>
</protein>
<sequence>MIIDCVIAKGNPSDAERFPELLDRCSDVLWRVPKQVSTDGGFASENNAHYAKGKKVKDVFFSKRRGKALSELIKSDYIEKNLRRFRAGIEGCISAAKRKLGLDRCNWRSFESFCSYVWMSIIGFNLKILANHLIS</sequence>
<dbReference type="Proteomes" id="UP000179266">
    <property type="component" value="Unassembled WGS sequence"/>
</dbReference>
<dbReference type="GO" id="GO:0006313">
    <property type="term" value="P:DNA transposition"/>
    <property type="evidence" value="ECO:0007669"/>
    <property type="project" value="InterPro"/>
</dbReference>
<dbReference type="InterPro" id="IPR002559">
    <property type="entry name" value="Transposase_11"/>
</dbReference>
<evidence type="ECO:0000313" key="2">
    <source>
        <dbReference type="EMBL" id="OGL44344.1"/>
    </source>
</evidence>
<organism evidence="2 3">
    <name type="scientific">Candidatus Schekmanbacteria bacterium RBG_13_48_7</name>
    <dbReference type="NCBI Taxonomy" id="1817878"/>
    <lineage>
        <taxon>Bacteria</taxon>
        <taxon>Candidatus Schekmaniibacteriota</taxon>
    </lineage>
</organism>
<evidence type="ECO:0000259" key="1">
    <source>
        <dbReference type="Pfam" id="PF01609"/>
    </source>
</evidence>
<dbReference type="GO" id="GO:0004803">
    <property type="term" value="F:transposase activity"/>
    <property type="evidence" value="ECO:0007669"/>
    <property type="project" value="InterPro"/>
</dbReference>
<accession>A0A1F7RTK6</accession>
<reference evidence="2 3" key="1">
    <citation type="journal article" date="2016" name="Nat. Commun.">
        <title>Thousands of microbial genomes shed light on interconnected biogeochemical processes in an aquifer system.</title>
        <authorList>
            <person name="Anantharaman K."/>
            <person name="Brown C.T."/>
            <person name="Hug L.A."/>
            <person name="Sharon I."/>
            <person name="Castelle C.J."/>
            <person name="Probst A.J."/>
            <person name="Thomas B.C."/>
            <person name="Singh A."/>
            <person name="Wilkins M.J."/>
            <person name="Karaoz U."/>
            <person name="Brodie E.L."/>
            <person name="Williams K.H."/>
            <person name="Hubbard S.S."/>
            <person name="Banfield J.F."/>
        </authorList>
    </citation>
    <scope>NUCLEOTIDE SEQUENCE [LARGE SCALE GENOMIC DNA]</scope>
</reference>
<dbReference type="AlphaFoldDB" id="A0A1F7RTK6"/>
<dbReference type="EMBL" id="MGDD01000228">
    <property type="protein sequence ID" value="OGL44344.1"/>
    <property type="molecule type" value="Genomic_DNA"/>
</dbReference>
<gene>
    <name evidence="2" type="ORF">A2161_04595</name>
</gene>